<dbReference type="KEGG" id="cbar:PATL70BA_1147"/>
<feature type="transmembrane region" description="Helical" evidence="1">
    <location>
        <begin position="20"/>
        <end position="50"/>
    </location>
</feature>
<keyword evidence="1" id="KW-0472">Membrane</keyword>
<evidence type="ECO:0000256" key="1">
    <source>
        <dbReference type="SAM" id="Phobius"/>
    </source>
</evidence>
<dbReference type="InterPro" id="IPR025508">
    <property type="entry name" value="DUF4395"/>
</dbReference>
<protein>
    <recommendedName>
        <fullName evidence="2">DUF4395 domain-containing protein</fullName>
    </recommendedName>
</protein>
<dbReference type="EMBL" id="LR130778">
    <property type="protein sequence ID" value="VDN47022.1"/>
    <property type="molecule type" value="Genomic_DNA"/>
</dbReference>
<evidence type="ECO:0000313" key="4">
    <source>
        <dbReference type="Proteomes" id="UP000279029"/>
    </source>
</evidence>
<keyword evidence="4" id="KW-1185">Reference proteome</keyword>
<dbReference type="Pfam" id="PF14340">
    <property type="entry name" value="DUF4395"/>
    <property type="match status" value="1"/>
</dbReference>
<keyword evidence="1" id="KW-0812">Transmembrane</keyword>
<dbReference type="Proteomes" id="UP000279029">
    <property type="component" value="Chromosome"/>
</dbReference>
<keyword evidence="1" id="KW-1133">Transmembrane helix</keyword>
<evidence type="ECO:0000259" key="2">
    <source>
        <dbReference type="Pfam" id="PF14340"/>
    </source>
</evidence>
<evidence type="ECO:0000313" key="3">
    <source>
        <dbReference type="EMBL" id="VDN47022.1"/>
    </source>
</evidence>
<dbReference type="OrthoDB" id="5334502at2"/>
<name>A0A3P7RWF1_9FIRM</name>
<sequence length="145" mass="16160">MNTLICPISKETANKTVVRLTGFLIATLIVLYALTNSVYIIMAIVIDFIIRAFTNQKYSPLSWLATQIAKVFHLKPITIDKAPKIFASRVGFLFSITALALYPLNPQISLVVLLVLMAFALLEALFDFCVGCIVYTYVVLPLNKE</sequence>
<dbReference type="AlphaFoldDB" id="A0A3P7RWF1"/>
<feature type="domain" description="DUF4395" evidence="2">
    <location>
        <begin position="14"/>
        <end position="138"/>
    </location>
</feature>
<feature type="transmembrane region" description="Helical" evidence="1">
    <location>
        <begin position="85"/>
        <end position="104"/>
    </location>
</feature>
<proteinExistence type="predicted"/>
<feature type="transmembrane region" description="Helical" evidence="1">
    <location>
        <begin position="110"/>
        <end position="140"/>
    </location>
</feature>
<gene>
    <name evidence="3" type="ORF">PATL70BA_1147</name>
</gene>
<dbReference type="RefSeq" id="WP_125136426.1">
    <property type="nucleotide sequence ID" value="NZ_LR130778.1"/>
</dbReference>
<accession>A0A3P7RWF1</accession>
<organism evidence="3 4">
    <name type="scientific">Petrocella atlantisensis</name>
    <dbReference type="NCBI Taxonomy" id="2173034"/>
    <lineage>
        <taxon>Bacteria</taxon>
        <taxon>Bacillati</taxon>
        <taxon>Bacillota</taxon>
        <taxon>Clostridia</taxon>
        <taxon>Lachnospirales</taxon>
        <taxon>Vallitaleaceae</taxon>
        <taxon>Petrocella</taxon>
    </lineage>
</organism>
<reference evidence="3 4" key="1">
    <citation type="submission" date="2018-09" db="EMBL/GenBank/DDBJ databases">
        <authorList>
            <person name="Postec A."/>
        </authorList>
    </citation>
    <scope>NUCLEOTIDE SEQUENCE [LARGE SCALE GENOMIC DNA]</scope>
    <source>
        <strain evidence="3">70B-A</strain>
    </source>
</reference>